<keyword evidence="3" id="KW-1185">Reference proteome</keyword>
<sequence>MVTNGSTGMTGGGWFIGPDRPGSEEELPSLIFRELEGSEQREGLPGPEGVDESGGRLEEPMAAGPQCRGGSAWTTSGIGT</sequence>
<name>A0AAD3TIL5_NEPGR</name>
<organism evidence="2 3">
    <name type="scientific">Nepenthes gracilis</name>
    <name type="common">Slender pitcher plant</name>
    <dbReference type="NCBI Taxonomy" id="150966"/>
    <lineage>
        <taxon>Eukaryota</taxon>
        <taxon>Viridiplantae</taxon>
        <taxon>Streptophyta</taxon>
        <taxon>Embryophyta</taxon>
        <taxon>Tracheophyta</taxon>
        <taxon>Spermatophyta</taxon>
        <taxon>Magnoliopsida</taxon>
        <taxon>eudicotyledons</taxon>
        <taxon>Gunneridae</taxon>
        <taxon>Pentapetalae</taxon>
        <taxon>Caryophyllales</taxon>
        <taxon>Nepenthaceae</taxon>
        <taxon>Nepenthes</taxon>
    </lineage>
</organism>
<protein>
    <submittedName>
        <fullName evidence="2">Uncharacterized protein</fullName>
    </submittedName>
</protein>
<gene>
    <name evidence="2" type="ORF">Nepgr_031320</name>
</gene>
<feature type="region of interest" description="Disordered" evidence="1">
    <location>
        <begin position="1"/>
        <end position="80"/>
    </location>
</feature>
<evidence type="ECO:0000313" key="2">
    <source>
        <dbReference type="EMBL" id="GMH29477.1"/>
    </source>
</evidence>
<reference evidence="2" key="1">
    <citation type="submission" date="2023-05" db="EMBL/GenBank/DDBJ databases">
        <title>Nepenthes gracilis genome sequencing.</title>
        <authorList>
            <person name="Fukushima K."/>
        </authorList>
    </citation>
    <scope>NUCLEOTIDE SEQUENCE</scope>
    <source>
        <strain evidence="2">SING2019-196</strain>
    </source>
</reference>
<accession>A0AAD3TIL5</accession>
<dbReference type="EMBL" id="BSYO01000036">
    <property type="protein sequence ID" value="GMH29477.1"/>
    <property type="molecule type" value="Genomic_DNA"/>
</dbReference>
<comment type="caution">
    <text evidence="2">The sequence shown here is derived from an EMBL/GenBank/DDBJ whole genome shotgun (WGS) entry which is preliminary data.</text>
</comment>
<dbReference type="Proteomes" id="UP001279734">
    <property type="component" value="Unassembled WGS sequence"/>
</dbReference>
<feature type="compositionally biased region" description="Basic and acidic residues" evidence="1">
    <location>
        <begin position="33"/>
        <end position="42"/>
    </location>
</feature>
<evidence type="ECO:0000256" key="1">
    <source>
        <dbReference type="SAM" id="MobiDB-lite"/>
    </source>
</evidence>
<proteinExistence type="predicted"/>
<dbReference type="AlphaFoldDB" id="A0AAD3TIL5"/>
<evidence type="ECO:0000313" key="3">
    <source>
        <dbReference type="Proteomes" id="UP001279734"/>
    </source>
</evidence>